<name>A0A1Z1WLN4_9ACTN</name>
<reference evidence="1 2" key="1">
    <citation type="submission" date="2017-05" db="EMBL/GenBank/DDBJ databases">
        <title>Streptomyces alboflavus Genome sequencing and assembly.</title>
        <authorList>
            <person name="Wang Y."/>
            <person name="Du B."/>
            <person name="Ding Y."/>
            <person name="Liu H."/>
            <person name="Hou Q."/>
            <person name="Liu K."/>
            <person name="Wang C."/>
            <person name="Yao L."/>
        </authorList>
    </citation>
    <scope>NUCLEOTIDE SEQUENCE [LARGE SCALE GENOMIC DNA]</scope>
    <source>
        <strain evidence="1 2">MDJK44</strain>
    </source>
</reference>
<proteinExistence type="predicted"/>
<dbReference type="Pfam" id="PF13376">
    <property type="entry name" value="OmdA"/>
    <property type="match status" value="1"/>
</dbReference>
<evidence type="ECO:0008006" key="3">
    <source>
        <dbReference type="Google" id="ProtNLM"/>
    </source>
</evidence>
<keyword evidence="2" id="KW-1185">Reference proteome</keyword>
<dbReference type="STRING" id="67267.GCA_000716675_03155"/>
<dbReference type="eggNOG" id="COG4430">
    <property type="taxonomic scope" value="Bacteria"/>
</dbReference>
<dbReference type="KEGG" id="salf:SMD44_06836"/>
<sequence length="195" mass="21801">METLETLDGLPVRTFADRGALEEWLDAHHEDSPGIWLKLAKKASGVPSVTTDEVIDLELCFGWIDGQRRRHDDTYFLQKITPRRPRGTWSKRNIDRVEALLAAGRVRERGLAEIAAAKADGRWDAAYDPQAEASVPDDLAAALAAEPRAARTYEGLGKTDRFLVILRLQTARTERTRAARLERMVAKLAAGEKVR</sequence>
<dbReference type="EMBL" id="CP021748">
    <property type="protein sequence ID" value="ARX87355.1"/>
    <property type="molecule type" value="Genomic_DNA"/>
</dbReference>
<protein>
    <recommendedName>
        <fullName evidence="3">OmdA domain containing protein</fullName>
    </recommendedName>
</protein>
<evidence type="ECO:0000313" key="2">
    <source>
        <dbReference type="Proteomes" id="UP000195880"/>
    </source>
</evidence>
<dbReference type="Proteomes" id="UP000195880">
    <property type="component" value="Chromosome"/>
</dbReference>
<evidence type="ECO:0000313" key="1">
    <source>
        <dbReference type="EMBL" id="ARX87355.1"/>
    </source>
</evidence>
<organism evidence="1 2">
    <name type="scientific">Streptomyces alboflavus</name>
    <dbReference type="NCBI Taxonomy" id="67267"/>
    <lineage>
        <taxon>Bacteria</taxon>
        <taxon>Bacillati</taxon>
        <taxon>Actinomycetota</taxon>
        <taxon>Actinomycetes</taxon>
        <taxon>Kitasatosporales</taxon>
        <taxon>Streptomycetaceae</taxon>
        <taxon>Streptomyces</taxon>
    </lineage>
</organism>
<dbReference type="OrthoDB" id="9796999at2"/>
<dbReference type="AlphaFoldDB" id="A0A1Z1WLN4"/>
<gene>
    <name evidence="1" type="ORF">SMD44_06836</name>
</gene>
<dbReference type="RefSeq" id="WP_030360131.1">
    <property type="nucleotide sequence ID" value="NZ_CP021748.1"/>
</dbReference>
<accession>A0A1Z1WLN4</accession>